<evidence type="ECO:0000256" key="5">
    <source>
        <dbReference type="ARBA" id="ARBA00023136"/>
    </source>
</evidence>
<proteinExistence type="predicted"/>
<keyword evidence="5 7" id="KW-0472">Membrane</keyword>
<keyword evidence="9" id="KW-1185">Reference proteome</keyword>
<organism evidence="8 9">
    <name type="scientific">Cirrhinus mrigala</name>
    <name type="common">Mrigala</name>
    <dbReference type="NCBI Taxonomy" id="683832"/>
    <lineage>
        <taxon>Eukaryota</taxon>
        <taxon>Metazoa</taxon>
        <taxon>Chordata</taxon>
        <taxon>Craniata</taxon>
        <taxon>Vertebrata</taxon>
        <taxon>Euteleostomi</taxon>
        <taxon>Actinopterygii</taxon>
        <taxon>Neopterygii</taxon>
        <taxon>Teleostei</taxon>
        <taxon>Ostariophysi</taxon>
        <taxon>Cypriniformes</taxon>
        <taxon>Cyprinidae</taxon>
        <taxon>Labeoninae</taxon>
        <taxon>Labeonini</taxon>
        <taxon>Cirrhinus</taxon>
    </lineage>
</organism>
<name>A0ABD0RC23_CIRMR</name>
<keyword evidence="4 7" id="KW-1133">Transmembrane helix</keyword>
<dbReference type="GO" id="GO:0005524">
    <property type="term" value="F:ATP binding"/>
    <property type="evidence" value="ECO:0007669"/>
    <property type="project" value="UniProtKB-KW"/>
</dbReference>
<evidence type="ECO:0000256" key="4">
    <source>
        <dbReference type="ARBA" id="ARBA00022989"/>
    </source>
</evidence>
<dbReference type="Proteomes" id="UP001529510">
    <property type="component" value="Unassembled WGS sequence"/>
</dbReference>
<accession>A0ABD0RC23</accession>
<evidence type="ECO:0000256" key="6">
    <source>
        <dbReference type="SAM" id="MobiDB-lite"/>
    </source>
</evidence>
<dbReference type="PANTHER" id="PTHR24223:SF173">
    <property type="entry name" value="ATP-BINDING CASSETTE SUB-FAMILY C MEMBER 9"/>
    <property type="match status" value="1"/>
</dbReference>
<sequence>ETEMESQTTLERKTLRRAFYSREAKNQVDDEDEEEEVEEDDDDNMSTTTSRRSKIPWKMCCRYLSSGGFLMVFLMVSSKLAKHSVMVAIDYWLAYWTSSNTRNQSLADPFVNATNYAPNNDTQIAEHRSYVPVFIILCGAAIALCLITSLTVEFLGVAAATNLHHNLLNKIIHAPI</sequence>
<feature type="region of interest" description="Disordered" evidence="6">
    <location>
        <begin position="23"/>
        <end position="49"/>
    </location>
</feature>
<evidence type="ECO:0000313" key="9">
    <source>
        <dbReference type="Proteomes" id="UP001529510"/>
    </source>
</evidence>
<feature type="transmembrane region" description="Helical" evidence="7">
    <location>
        <begin position="133"/>
        <end position="160"/>
    </location>
</feature>
<evidence type="ECO:0000313" key="8">
    <source>
        <dbReference type="EMBL" id="KAL0196087.1"/>
    </source>
</evidence>
<gene>
    <name evidence="8" type="ORF">M9458_009659</name>
</gene>
<comment type="caution">
    <text evidence="8">The sequence shown here is derived from an EMBL/GenBank/DDBJ whole genome shotgun (WGS) entry which is preliminary data.</text>
</comment>
<reference evidence="8 9" key="1">
    <citation type="submission" date="2024-05" db="EMBL/GenBank/DDBJ databases">
        <title>Genome sequencing and assembly of Indian major carp, Cirrhinus mrigala (Hamilton, 1822).</title>
        <authorList>
            <person name="Mohindra V."/>
            <person name="Chowdhury L.M."/>
            <person name="Lal K."/>
            <person name="Jena J.K."/>
        </authorList>
    </citation>
    <scope>NUCLEOTIDE SEQUENCE [LARGE SCALE GENOMIC DNA]</scope>
    <source>
        <strain evidence="8">CM1030</strain>
        <tissue evidence="8">Blood</tissue>
    </source>
</reference>
<feature type="non-terminal residue" evidence="8">
    <location>
        <position position="176"/>
    </location>
</feature>
<feature type="compositionally biased region" description="Acidic residues" evidence="6">
    <location>
        <begin position="29"/>
        <end position="44"/>
    </location>
</feature>
<dbReference type="InterPro" id="IPR050173">
    <property type="entry name" value="ABC_transporter_C-like"/>
</dbReference>
<dbReference type="EMBL" id="JAMKFB020000004">
    <property type="protein sequence ID" value="KAL0196087.1"/>
    <property type="molecule type" value="Genomic_DNA"/>
</dbReference>
<evidence type="ECO:0000256" key="7">
    <source>
        <dbReference type="SAM" id="Phobius"/>
    </source>
</evidence>
<dbReference type="PANTHER" id="PTHR24223">
    <property type="entry name" value="ATP-BINDING CASSETTE SUB-FAMILY C"/>
    <property type="match status" value="1"/>
</dbReference>
<evidence type="ECO:0000256" key="1">
    <source>
        <dbReference type="ARBA" id="ARBA00022692"/>
    </source>
</evidence>
<dbReference type="Gene3D" id="1.20.1560.10">
    <property type="entry name" value="ABC transporter type 1, transmembrane domain"/>
    <property type="match status" value="1"/>
</dbReference>
<dbReference type="AlphaFoldDB" id="A0ABD0RC23"/>
<keyword evidence="2" id="KW-0547">Nucleotide-binding</keyword>
<protein>
    <submittedName>
        <fullName evidence="8">Uncharacterized protein</fullName>
    </submittedName>
</protein>
<keyword evidence="3" id="KW-0067">ATP-binding</keyword>
<feature type="non-terminal residue" evidence="8">
    <location>
        <position position="1"/>
    </location>
</feature>
<evidence type="ECO:0000256" key="2">
    <source>
        <dbReference type="ARBA" id="ARBA00022741"/>
    </source>
</evidence>
<dbReference type="InterPro" id="IPR036640">
    <property type="entry name" value="ABC1_TM_sf"/>
</dbReference>
<evidence type="ECO:0000256" key="3">
    <source>
        <dbReference type="ARBA" id="ARBA00022840"/>
    </source>
</evidence>
<keyword evidence="1 7" id="KW-0812">Transmembrane</keyword>